<sequence>MKIFLNKNFSFMFFGRVISNIGDSLYTVAAMWLVYDLGGSTFYTGLAGFLTILPRFIQFISGPLIDRLPIRPLLIITQSIQSILLLFIPIAHYSKHLLGRVFSASFSLSGTAMPIGSLIGGSLGVMIGSIFVISLSGIVVFLVGIFWVVDKTTRSLPKTEDITESTFVKQFSSLEVN</sequence>
<dbReference type="EMBL" id="JAUSTT010000006">
    <property type="protein sequence ID" value="MDQ0175499.1"/>
    <property type="molecule type" value="Genomic_DNA"/>
</dbReference>
<comment type="subcellular location">
    <subcellularLocation>
        <location evidence="1">Cell membrane</location>
        <topology evidence="1">Multi-pass membrane protein</topology>
    </subcellularLocation>
</comment>
<evidence type="ECO:0000313" key="7">
    <source>
        <dbReference type="EMBL" id="MDQ0175499.1"/>
    </source>
</evidence>
<evidence type="ECO:0000256" key="6">
    <source>
        <dbReference type="SAM" id="Phobius"/>
    </source>
</evidence>
<evidence type="ECO:0000256" key="5">
    <source>
        <dbReference type="ARBA" id="ARBA00023136"/>
    </source>
</evidence>
<dbReference type="RefSeq" id="WP_307227860.1">
    <property type="nucleotide sequence ID" value="NZ_JBHRZQ010000032.1"/>
</dbReference>
<accession>A0ABT9WQK1</accession>
<dbReference type="Proteomes" id="UP001223586">
    <property type="component" value="Unassembled WGS sequence"/>
</dbReference>
<dbReference type="PANTHER" id="PTHR23513">
    <property type="entry name" value="INTEGRAL MEMBRANE EFFLUX PROTEIN-RELATED"/>
    <property type="match status" value="1"/>
</dbReference>
<evidence type="ECO:0000256" key="3">
    <source>
        <dbReference type="ARBA" id="ARBA00022692"/>
    </source>
</evidence>
<feature type="transmembrane region" description="Helical" evidence="6">
    <location>
        <begin position="12"/>
        <end position="35"/>
    </location>
</feature>
<feature type="transmembrane region" description="Helical" evidence="6">
    <location>
        <begin position="73"/>
        <end position="93"/>
    </location>
</feature>
<reference evidence="7 8" key="1">
    <citation type="submission" date="2023-07" db="EMBL/GenBank/DDBJ databases">
        <title>Genomic Encyclopedia of Type Strains, Phase IV (KMG-IV): sequencing the most valuable type-strain genomes for metagenomic binning, comparative biology and taxonomic classification.</title>
        <authorList>
            <person name="Goeker M."/>
        </authorList>
    </citation>
    <scope>NUCLEOTIDE SEQUENCE [LARGE SCALE GENOMIC DNA]</scope>
    <source>
        <strain evidence="7 8">DSM 23837</strain>
    </source>
</reference>
<keyword evidence="2" id="KW-1003">Cell membrane</keyword>
<keyword evidence="8" id="KW-1185">Reference proteome</keyword>
<proteinExistence type="predicted"/>
<protein>
    <submittedName>
        <fullName evidence="7">Positive regulator of sigma E activity</fullName>
    </submittedName>
</protein>
<organism evidence="7 8">
    <name type="scientific">Bacillus chungangensis</name>
    <dbReference type="NCBI Taxonomy" id="587633"/>
    <lineage>
        <taxon>Bacteria</taxon>
        <taxon>Bacillati</taxon>
        <taxon>Bacillota</taxon>
        <taxon>Bacilli</taxon>
        <taxon>Bacillales</taxon>
        <taxon>Bacillaceae</taxon>
        <taxon>Bacillus</taxon>
    </lineage>
</organism>
<name>A0ABT9WQK1_9BACI</name>
<keyword evidence="4 6" id="KW-1133">Transmembrane helix</keyword>
<keyword evidence="3 6" id="KW-0812">Transmembrane</keyword>
<evidence type="ECO:0000256" key="1">
    <source>
        <dbReference type="ARBA" id="ARBA00004651"/>
    </source>
</evidence>
<evidence type="ECO:0000256" key="2">
    <source>
        <dbReference type="ARBA" id="ARBA00022475"/>
    </source>
</evidence>
<evidence type="ECO:0000313" key="8">
    <source>
        <dbReference type="Proteomes" id="UP001223586"/>
    </source>
</evidence>
<feature type="transmembrane region" description="Helical" evidence="6">
    <location>
        <begin position="123"/>
        <end position="149"/>
    </location>
</feature>
<comment type="caution">
    <text evidence="7">The sequence shown here is derived from an EMBL/GenBank/DDBJ whole genome shotgun (WGS) entry which is preliminary data.</text>
</comment>
<gene>
    <name evidence="7" type="ORF">J2S08_001333</name>
</gene>
<dbReference type="InterPro" id="IPR036259">
    <property type="entry name" value="MFS_trans_sf"/>
</dbReference>
<evidence type="ECO:0000256" key="4">
    <source>
        <dbReference type="ARBA" id="ARBA00022989"/>
    </source>
</evidence>
<dbReference type="Gene3D" id="1.20.1250.20">
    <property type="entry name" value="MFS general substrate transporter like domains"/>
    <property type="match status" value="1"/>
</dbReference>
<dbReference type="PANTHER" id="PTHR23513:SF6">
    <property type="entry name" value="MAJOR FACILITATOR SUPERFAMILY ASSOCIATED DOMAIN-CONTAINING PROTEIN"/>
    <property type="match status" value="1"/>
</dbReference>
<dbReference type="SUPFAM" id="SSF103473">
    <property type="entry name" value="MFS general substrate transporter"/>
    <property type="match status" value="1"/>
</dbReference>
<keyword evidence="5 6" id="KW-0472">Membrane</keyword>